<dbReference type="Gene3D" id="1.10.150.130">
    <property type="match status" value="1"/>
</dbReference>
<feature type="domain" description="Core-binding (CB)" evidence="7">
    <location>
        <begin position="1"/>
        <end position="74"/>
    </location>
</feature>
<keyword evidence="3 5" id="KW-0238">DNA-binding</keyword>
<dbReference type="PANTHER" id="PTHR30349:SF41">
    <property type="entry name" value="INTEGRASE_RECOMBINASE PROTEIN MJ0367-RELATED"/>
    <property type="match status" value="1"/>
</dbReference>
<evidence type="ECO:0000313" key="8">
    <source>
        <dbReference type="EMBL" id="NEN25862.1"/>
    </source>
</evidence>
<evidence type="ECO:0000256" key="4">
    <source>
        <dbReference type="ARBA" id="ARBA00023172"/>
    </source>
</evidence>
<protein>
    <submittedName>
        <fullName evidence="8">Tyrosine-type recombinase/integrase</fullName>
    </submittedName>
</protein>
<keyword evidence="2" id="KW-0229">DNA integration</keyword>
<keyword evidence="9" id="KW-1185">Reference proteome</keyword>
<dbReference type="EMBL" id="JAAGVY010000099">
    <property type="protein sequence ID" value="NEN25862.1"/>
    <property type="molecule type" value="Genomic_DNA"/>
</dbReference>
<dbReference type="InterPro" id="IPR044068">
    <property type="entry name" value="CB"/>
</dbReference>
<dbReference type="AlphaFoldDB" id="A0A7K3WYC5"/>
<feature type="domain" description="Tyr recombinase" evidence="6">
    <location>
        <begin position="97"/>
        <end position="282"/>
    </location>
</feature>
<dbReference type="GO" id="GO:0006310">
    <property type="term" value="P:DNA recombination"/>
    <property type="evidence" value="ECO:0007669"/>
    <property type="project" value="UniProtKB-KW"/>
</dbReference>
<evidence type="ECO:0000256" key="5">
    <source>
        <dbReference type="PROSITE-ProRule" id="PRU01248"/>
    </source>
</evidence>
<dbReference type="InterPro" id="IPR004107">
    <property type="entry name" value="Integrase_SAM-like_N"/>
</dbReference>
<evidence type="ECO:0000259" key="7">
    <source>
        <dbReference type="PROSITE" id="PS51900"/>
    </source>
</evidence>
<reference evidence="8 9" key="1">
    <citation type="submission" date="2020-02" db="EMBL/GenBank/DDBJ databases">
        <title>Out from the shadows clarifying the taxonomy of the family Cryomorphaceae and related taxa by utilizing the GTDB taxonomic framework.</title>
        <authorList>
            <person name="Bowman J.P."/>
        </authorList>
    </citation>
    <scope>NUCLEOTIDE SEQUENCE [LARGE SCALE GENOMIC DNA]</scope>
    <source>
        <strain evidence="8 9">QSSC 1-22</strain>
    </source>
</reference>
<dbReference type="GO" id="GO:0015074">
    <property type="term" value="P:DNA integration"/>
    <property type="evidence" value="ECO:0007669"/>
    <property type="project" value="UniProtKB-KW"/>
</dbReference>
<sequence>MKGLAKYITKNYSPRSLQNYLYLIERYKTFTHEPETAVYADVLRYIAHLRELKKHPKTLRNHLFAVKIYYRYLVETGQRKTHPCQSLQLKDRINRAVDVQSLYAMDEMLIFLESCQTQTPIGQRQKVITGLLVYQALIAQEIAGLDLADIDLDKGTVNVKKSAKLNARTLDLKPSQIMLLHTYMTESREKLLIRNSKITTEALIITRYGKRIPAGTVAMATNYGRKETEKMQPLKIRQSVIAHLLKNGNDLRVVQVFAGHKRASATESYKQTGLEQLKTIIDKLHPLQ</sequence>
<dbReference type="Pfam" id="PF13495">
    <property type="entry name" value="Phage_int_SAM_4"/>
    <property type="match status" value="1"/>
</dbReference>
<comment type="similarity">
    <text evidence="1">Belongs to the 'phage' integrase family.</text>
</comment>
<dbReference type="PROSITE" id="PS51898">
    <property type="entry name" value="TYR_RECOMBINASE"/>
    <property type="match status" value="1"/>
</dbReference>
<evidence type="ECO:0000256" key="1">
    <source>
        <dbReference type="ARBA" id="ARBA00008857"/>
    </source>
</evidence>
<dbReference type="InterPro" id="IPR002104">
    <property type="entry name" value="Integrase_catalytic"/>
</dbReference>
<dbReference type="RefSeq" id="WP_163287306.1">
    <property type="nucleotide sequence ID" value="NZ_JAAGVY010000099.1"/>
</dbReference>
<dbReference type="InterPro" id="IPR010998">
    <property type="entry name" value="Integrase_recombinase_N"/>
</dbReference>
<dbReference type="PANTHER" id="PTHR30349">
    <property type="entry name" value="PHAGE INTEGRASE-RELATED"/>
    <property type="match status" value="1"/>
</dbReference>
<evidence type="ECO:0000259" key="6">
    <source>
        <dbReference type="PROSITE" id="PS51898"/>
    </source>
</evidence>
<dbReference type="Pfam" id="PF00589">
    <property type="entry name" value="Phage_integrase"/>
    <property type="match status" value="1"/>
</dbReference>
<accession>A0A7K3WYC5</accession>
<evidence type="ECO:0000256" key="3">
    <source>
        <dbReference type="ARBA" id="ARBA00023125"/>
    </source>
</evidence>
<organism evidence="8 9">
    <name type="scientific">Cryomorpha ignava</name>
    <dbReference type="NCBI Taxonomy" id="101383"/>
    <lineage>
        <taxon>Bacteria</taxon>
        <taxon>Pseudomonadati</taxon>
        <taxon>Bacteroidota</taxon>
        <taxon>Flavobacteriia</taxon>
        <taxon>Flavobacteriales</taxon>
        <taxon>Cryomorphaceae</taxon>
        <taxon>Cryomorpha</taxon>
    </lineage>
</organism>
<dbReference type="InterPro" id="IPR011010">
    <property type="entry name" value="DNA_brk_join_enz"/>
</dbReference>
<dbReference type="Proteomes" id="UP000486602">
    <property type="component" value="Unassembled WGS sequence"/>
</dbReference>
<keyword evidence="4" id="KW-0233">DNA recombination</keyword>
<comment type="caution">
    <text evidence="8">The sequence shown here is derived from an EMBL/GenBank/DDBJ whole genome shotgun (WGS) entry which is preliminary data.</text>
</comment>
<dbReference type="SUPFAM" id="SSF56349">
    <property type="entry name" value="DNA breaking-rejoining enzymes"/>
    <property type="match status" value="1"/>
</dbReference>
<evidence type="ECO:0000256" key="2">
    <source>
        <dbReference type="ARBA" id="ARBA00022908"/>
    </source>
</evidence>
<dbReference type="Gene3D" id="1.10.443.10">
    <property type="entry name" value="Intergrase catalytic core"/>
    <property type="match status" value="1"/>
</dbReference>
<dbReference type="GO" id="GO:0003677">
    <property type="term" value="F:DNA binding"/>
    <property type="evidence" value="ECO:0007669"/>
    <property type="project" value="UniProtKB-UniRule"/>
</dbReference>
<dbReference type="PROSITE" id="PS51900">
    <property type="entry name" value="CB"/>
    <property type="match status" value="1"/>
</dbReference>
<gene>
    <name evidence="8" type="ORF">G3O08_20435</name>
</gene>
<proteinExistence type="inferred from homology"/>
<name>A0A7K3WYC5_9FLAO</name>
<dbReference type="InterPro" id="IPR013762">
    <property type="entry name" value="Integrase-like_cat_sf"/>
</dbReference>
<evidence type="ECO:0000313" key="9">
    <source>
        <dbReference type="Proteomes" id="UP000486602"/>
    </source>
</evidence>
<dbReference type="InterPro" id="IPR050090">
    <property type="entry name" value="Tyrosine_recombinase_XerCD"/>
</dbReference>